<protein>
    <submittedName>
        <fullName evidence="1">Uncharacterized protein</fullName>
    </submittedName>
</protein>
<dbReference type="EMBL" id="BARV01041748">
    <property type="protein sequence ID" value="GAI53665.1"/>
    <property type="molecule type" value="Genomic_DNA"/>
</dbReference>
<proteinExistence type="predicted"/>
<organism evidence="1">
    <name type="scientific">marine sediment metagenome</name>
    <dbReference type="NCBI Taxonomy" id="412755"/>
    <lineage>
        <taxon>unclassified sequences</taxon>
        <taxon>metagenomes</taxon>
        <taxon>ecological metagenomes</taxon>
    </lineage>
</organism>
<dbReference type="AlphaFoldDB" id="X1QRU4"/>
<reference evidence="1" key="1">
    <citation type="journal article" date="2014" name="Front. Microbiol.">
        <title>High frequency of phylogenetically diverse reductive dehalogenase-homologous genes in deep subseafloor sedimentary metagenomes.</title>
        <authorList>
            <person name="Kawai M."/>
            <person name="Futagami T."/>
            <person name="Toyoda A."/>
            <person name="Takaki Y."/>
            <person name="Nishi S."/>
            <person name="Hori S."/>
            <person name="Arai W."/>
            <person name="Tsubouchi T."/>
            <person name="Morono Y."/>
            <person name="Uchiyama I."/>
            <person name="Ito T."/>
            <person name="Fujiyama A."/>
            <person name="Inagaki F."/>
            <person name="Takami H."/>
        </authorList>
    </citation>
    <scope>NUCLEOTIDE SEQUENCE</scope>
    <source>
        <strain evidence="1">Expedition CK06-06</strain>
    </source>
</reference>
<accession>X1QRU4</accession>
<comment type="caution">
    <text evidence="1">The sequence shown here is derived from an EMBL/GenBank/DDBJ whole genome shotgun (WGS) entry which is preliminary data.</text>
</comment>
<evidence type="ECO:0000313" key="1">
    <source>
        <dbReference type="EMBL" id="GAI53665.1"/>
    </source>
</evidence>
<name>X1QRU4_9ZZZZ</name>
<sequence length="90" mass="10404">MVNWQVTAATIYCDAVDDEVTLLVYKDRSAKCTGYQKYGKPDKETAEVIGKKSKQLKRRLECEGQECHRVIRYRDKLFAREASKGKEVKT</sequence>
<gene>
    <name evidence="1" type="ORF">S06H3_63067</name>
</gene>